<evidence type="ECO:0000256" key="1">
    <source>
        <dbReference type="ARBA" id="ARBA00023125"/>
    </source>
</evidence>
<dbReference type="Proteomes" id="UP000257706">
    <property type="component" value="Unassembled WGS sequence"/>
</dbReference>
<name>A0A3B9IN12_9PROT</name>
<dbReference type="CDD" id="cd00093">
    <property type="entry name" value="HTH_XRE"/>
    <property type="match status" value="1"/>
</dbReference>
<dbReference type="Pfam" id="PF07883">
    <property type="entry name" value="Cupin_2"/>
    <property type="match status" value="1"/>
</dbReference>
<dbReference type="GO" id="GO:0003677">
    <property type="term" value="F:DNA binding"/>
    <property type="evidence" value="ECO:0007669"/>
    <property type="project" value="UniProtKB-KW"/>
</dbReference>
<dbReference type="GO" id="GO:0003700">
    <property type="term" value="F:DNA-binding transcription factor activity"/>
    <property type="evidence" value="ECO:0007669"/>
    <property type="project" value="TreeGrafter"/>
</dbReference>
<dbReference type="PROSITE" id="PS50943">
    <property type="entry name" value="HTH_CROC1"/>
    <property type="match status" value="1"/>
</dbReference>
<dbReference type="PANTHER" id="PTHR46797">
    <property type="entry name" value="HTH-TYPE TRANSCRIPTIONAL REGULATOR"/>
    <property type="match status" value="1"/>
</dbReference>
<organism evidence="3 4">
    <name type="scientific">Tistrella mobilis</name>
    <dbReference type="NCBI Taxonomy" id="171437"/>
    <lineage>
        <taxon>Bacteria</taxon>
        <taxon>Pseudomonadati</taxon>
        <taxon>Pseudomonadota</taxon>
        <taxon>Alphaproteobacteria</taxon>
        <taxon>Geminicoccales</taxon>
        <taxon>Geminicoccaceae</taxon>
        <taxon>Tistrella</taxon>
    </lineage>
</organism>
<dbReference type="InterPro" id="IPR014710">
    <property type="entry name" value="RmlC-like_jellyroll"/>
</dbReference>
<dbReference type="GO" id="GO:0005829">
    <property type="term" value="C:cytosol"/>
    <property type="evidence" value="ECO:0007669"/>
    <property type="project" value="TreeGrafter"/>
</dbReference>
<dbReference type="EMBL" id="DMAI01000236">
    <property type="protein sequence ID" value="HAE48707.1"/>
    <property type="molecule type" value="Genomic_DNA"/>
</dbReference>
<dbReference type="InterPro" id="IPR011051">
    <property type="entry name" value="RmlC_Cupin_sf"/>
</dbReference>
<comment type="caution">
    <text evidence="3">The sequence shown here is derived from an EMBL/GenBank/DDBJ whole genome shotgun (WGS) entry which is preliminary data.</text>
</comment>
<dbReference type="Pfam" id="PF01381">
    <property type="entry name" value="HTH_3"/>
    <property type="match status" value="1"/>
</dbReference>
<dbReference type="InterPro" id="IPR001387">
    <property type="entry name" value="Cro/C1-type_HTH"/>
</dbReference>
<evidence type="ECO:0000313" key="4">
    <source>
        <dbReference type="Proteomes" id="UP000257706"/>
    </source>
</evidence>
<evidence type="ECO:0000259" key="2">
    <source>
        <dbReference type="PROSITE" id="PS50943"/>
    </source>
</evidence>
<gene>
    <name evidence="3" type="ORF">DCK97_14920</name>
</gene>
<dbReference type="CDD" id="cd02209">
    <property type="entry name" value="cupin_XRE_C"/>
    <property type="match status" value="1"/>
</dbReference>
<dbReference type="Gene3D" id="1.10.260.40">
    <property type="entry name" value="lambda repressor-like DNA-binding domains"/>
    <property type="match status" value="1"/>
</dbReference>
<dbReference type="SUPFAM" id="SSF47413">
    <property type="entry name" value="lambda repressor-like DNA-binding domains"/>
    <property type="match status" value="1"/>
</dbReference>
<dbReference type="AlphaFoldDB" id="A0A3B9IN12"/>
<dbReference type="PANTHER" id="PTHR46797:SF1">
    <property type="entry name" value="METHYLPHOSPHONATE SYNTHASE"/>
    <property type="match status" value="1"/>
</dbReference>
<keyword evidence="1" id="KW-0238">DNA-binding</keyword>
<evidence type="ECO:0000313" key="3">
    <source>
        <dbReference type="EMBL" id="HAE48707.1"/>
    </source>
</evidence>
<accession>A0A3B9IN12</accession>
<dbReference type="InterPro" id="IPR010982">
    <property type="entry name" value="Lambda_DNA-bd_dom_sf"/>
</dbReference>
<dbReference type="InterPro" id="IPR050807">
    <property type="entry name" value="TransReg_Diox_bact_type"/>
</dbReference>
<protein>
    <submittedName>
        <fullName evidence="3">XRE family transcriptional regulator</fullName>
    </submittedName>
</protein>
<dbReference type="InterPro" id="IPR013096">
    <property type="entry name" value="Cupin_2"/>
</dbReference>
<dbReference type="SUPFAM" id="SSF51182">
    <property type="entry name" value="RmlC-like cupins"/>
    <property type="match status" value="1"/>
</dbReference>
<dbReference type="RefSeq" id="WP_296715902.1">
    <property type="nucleotide sequence ID" value="NZ_CP121013.1"/>
</dbReference>
<proteinExistence type="predicted"/>
<sequence>MAQQSAEDIGKNLRAIRQLRGLSMSALAAASSVSKAMISKIERGDGGVSATTLGKLAEALEVGISDLLSKDDINSIIYLPADAQPVLHDSARGFVRRALSPIFPGRGVDVVHNELGPGGRTGPFSPHKKGIHEYIFVLAGQLSVHLNDRKITMKTGDSLFFDADCTHEMANDTTEAVSWLLVIDGTKYVKSIT</sequence>
<dbReference type="Gene3D" id="2.60.120.10">
    <property type="entry name" value="Jelly Rolls"/>
    <property type="match status" value="1"/>
</dbReference>
<reference evidence="3 4" key="1">
    <citation type="journal article" date="2018" name="Nat. Biotechnol.">
        <title>A standardized bacterial taxonomy based on genome phylogeny substantially revises the tree of life.</title>
        <authorList>
            <person name="Parks D.H."/>
            <person name="Chuvochina M."/>
            <person name="Waite D.W."/>
            <person name="Rinke C."/>
            <person name="Skarshewski A."/>
            <person name="Chaumeil P.A."/>
            <person name="Hugenholtz P."/>
        </authorList>
    </citation>
    <scope>NUCLEOTIDE SEQUENCE [LARGE SCALE GENOMIC DNA]</scope>
    <source>
        <strain evidence="3">UBA8739</strain>
    </source>
</reference>
<feature type="domain" description="HTH cro/C1-type" evidence="2">
    <location>
        <begin position="13"/>
        <end position="67"/>
    </location>
</feature>
<dbReference type="SMART" id="SM00530">
    <property type="entry name" value="HTH_XRE"/>
    <property type="match status" value="1"/>
</dbReference>